<dbReference type="InterPro" id="IPR003661">
    <property type="entry name" value="HisK_dim/P_dom"/>
</dbReference>
<name>A0A4Q0VSQ4_9BACI</name>
<keyword evidence="4" id="KW-1003">Cell membrane</keyword>
<dbReference type="PROSITE" id="PS50885">
    <property type="entry name" value="HAMP"/>
    <property type="match status" value="1"/>
</dbReference>
<dbReference type="InterPro" id="IPR003660">
    <property type="entry name" value="HAMP_dom"/>
</dbReference>
<dbReference type="Pfam" id="PF02518">
    <property type="entry name" value="HATPase_c"/>
    <property type="match status" value="1"/>
</dbReference>
<dbReference type="RefSeq" id="WP_129078391.1">
    <property type="nucleotide sequence ID" value="NZ_QOUX01000037.1"/>
</dbReference>
<evidence type="ECO:0000256" key="3">
    <source>
        <dbReference type="ARBA" id="ARBA00012438"/>
    </source>
</evidence>
<dbReference type="SUPFAM" id="SSF47384">
    <property type="entry name" value="Homodimeric domain of signal transducing histidine kinase"/>
    <property type="match status" value="1"/>
</dbReference>
<sequence length="484" mass="55698">MKKKGITLKIFYITSALLVVSALIIYLTLYFLLPNFYYSYKKSTLIEGVTSLVEVIEESPLEEVEYHLNEFVETYNVRLIIQNQFGYVIYFPMDRFIREDPSRGRVQFPGRSQLDRRILEDMWQNPNMITLSQPINLQEDPQQYVLTVAAPLQPIDEASKVILMFFPYMLIIIAIISVIGAYFYSNLISKPLLKLNNIAKKMAHLDFSSKSPITTNDELGELSKSLNTLSVNLQTNMDDLKQANNKLKNDIQIEREQEQKRREFIATISHELKTPLTAVSGQLEGMIYEIGSYKDRDKYLRQSYSILNEMEKLVLEILDVSQLESSYFTPNVQTINLSTLVQNAVIQTQYFLEQKQLKIRVSVEPNVSIIGDEKLIAKAIANIFSNAVKYTSTGECVDIQLFSRSNETVLKVLNSGAFIEEDQLNKVFEPFYRIEKSRNRKTGGSGLGLYIVKRILDMHKVIYSIENDPEGVLFTMIFTNNNEH</sequence>
<gene>
    <name evidence="16" type="ORF">DS745_11625</name>
</gene>
<proteinExistence type="predicted"/>
<evidence type="ECO:0000256" key="8">
    <source>
        <dbReference type="ARBA" id="ARBA00022777"/>
    </source>
</evidence>
<keyword evidence="8" id="KW-0418">Kinase</keyword>
<comment type="catalytic activity">
    <reaction evidence="1">
        <text>ATP + protein L-histidine = ADP + protein N-phospho-L-histidine.</text>
        <dbReference type="EC" id="2.7.13.3"/>
    </reaction>
</comment>
<evidence type="ECO:0000256" key="6">
    <source>
        <dbReference type="ARBA" id="ARBA00022679"/>
    </source>
</evidence>
<evidence type="ECO:0000259" key="15">
    <source>
        <dbReference type="PROSITE" id="PS50885"/>
    </source>
</evidence>
<keyword evidence="7" id="KW-0547">Nucleotide-binding</keyword>
<dbReference type="InterPro" id="IPR036097">
    <property type="entry name" value="HisK_dim/P_sf"/>
</dbReference>
<dbReference type="InterPro" id="IPR003594">
    <property type="entry name" value="HATPase_dom"/>
</dbReference>
<evidence type="ECO:0000256" key="7">
    <source>
        <dbReference type="ARBA" id="ARBA00022741"/>
    </source>
</evidence>
<dbReference type="Gene3D" id="6.10.340.10">
    <property type="match status" value="1"/>
</dbReference>
<evidence type="ECO:0000256" key="4">
    <source>
        <dbReference type="ARBA" id="ARBA00022475"/>
    </source>
</evidence>
<dbReference type="PROSITE" id="PS50109">
    <property type="entry name" value="HIS_KIN"/>
    <property type="match status" value="1"/>
</dbReference>
<evidence type="ECO:0000256" key="9">
    <source>
        <dbReference type="ARBA" id="ARBA00022840"/>
    </source>
</evidence>
<dbReference type="GO" id="GO:0000155">
    <property type="term" value="F:phosphorelay sensor kinase activity"/>
    <property type="evidence" value="ECO:0007669"/>
    <property type="project" value="InterPro"/>
</dbReference>
<keyword evidence="11 13" id="KW-0472">Membrane</keyword>
<dbReference type="Proteomes" id="UP000290649">
    <property type="component" value="Unassembled WGS sequence"/>
</dbReference>
<dbReference type="AlphaFoldDB" id="A0A4Q0VSQ4"/>
<dbReference type="GO" id="GO:0016036">
    <property type="term" value="P:cellular response to phosphate starvation"/>
    <property type="evidence" value="ECO:0007669"/>
    <property type="project" value="TreeGrafter"/>
</dbReference>
<dbReference type="GO" id="GO:0005524">
    <property type="term" value="F:ATP binding"/>
    <property type="evidence" value="ECO:0007669"/>
    <property type="project" value="UniProtKB-KW"/>
</dbReference>
<dbReference type="PANTHER" id="PTHR45453:SF3">
    <property type="entry name" value="HISTIDINE KINASE"/>
    <property type="match status" value="1"/>
</dbReference>
<dbReference type="Pfam" id="PF00672">
    <property type="entry name" value="HAMP"/>
    <property type="match status" value="1"/>
</dbReference>
<dbReference type="GO" id="GO:0005886">
    <property type="term" value="C:plasma membrane"/>
    <property type="evidence" value="ECO:0007669"/>
    <property type="project" value="UniProtKB-SubCell"/>
</dbReference>
<dbReference type="GO" id="GO:0004721">
    <property type="term" value="F:phosphoprotein phosphatase activity"/>
    <property type="evidence" value="ECO:0007669"/>
    <property type="project" value="TreeGrafter"/>
</dbReference>
<evidence type="ECO:0000313" key="16">
    <source>
        <dbReference type="EMBL" id="RXJ00700.1"/>
    </source>
</evidence>
<dbReference type="SUPFAM" id="SSF55874">
    <property type="entry name" value="ATPase domain of HSP90 chaperone/DNA topoisomerase II/histidine kinase"/>
    <property type="match status" value="1"/>
</dbReference>
<feature type="transmembrane region" description="Helical" evidence="13">
    <location>
        <begin position="161"/>
        <end position="184"/>
    </location>
</feature>
<reference evidence="16 17" key="1">
    <citation type="journal article" date="2019" name="Int. J. Syst. Evol. Microbiol.">
        <title>Anaerobacillus alkaliphilus sp. nov., a novel alkaliphilic and moderately halophilic bacterium.</title>
        <authorList>
            <person name="Borsodi A.K."/>
            <person name="Aszalos J.M."/>
            <person name="Bihari P."/>
            <person name="Nagy I."/>
            <person name="Schumann P."/>
            <person name="Sproer C."/>
            <person name="Kovacs A.L."/>
            <person name="Boka K."/>
            <person name="Dobosy P."/>
            <person name="Ovari M."/>
            <person name="Szili-Kovacs T."/>
            <person name="Toth E."/>
        </authorList>
    </citation>
    <scope>NUCLEOTIDE SEQUENCE [LARGE SCALE GENOMIC DNA]</scope>
    <source>
        <strain evidence="16 17">B16-10</strain>
    </source>
</reference>
<dbReference type="Pfam" id="PF00512">
    <property type="entry name" value="HisKA"/>
    <property type="match status" value="1"/>
</dbReference>
<keyword evidence="12" id="KW-0175">Coiled coil</keyword>
<evidence type="ECO:0000256" key="2">
    <source>
        <dbReference type="ARBA" id="ARBA00004651"/>
    </source>
</evidence>
<dbReference type="SMART" id="SM00388">
    <property type="entry name" value="HisKA"/>
    <property type="match status" value="1"/>
</dbReference>
<dbReference type="EC" id="2.7.13.3" evidence="3"/>
<dbReference type="Gene3D" id="3.30.565.10">
    <property type="entry name" value="Histidine kinase-like ATPase, C-terminal domain"/>
    <property type="match status" value="1"/>
</dbReference>
<keyword evidence="6" id="KW-0808">Transferase</keyword>
<keyword evidence="17" id="KW-1185">Reference proteome</keyword>
<evidence type="ECO:0000256" key="10">
    <source>
        <dbReference type="ARBA" id="ARBA00023012"/>
    </source>
</evidence>
<dbReference type="InterPro" id="IPR005467">
    <property type="entry name" value="His_kinase_dom"/>
</dbReference>
<dbReference type="InterPro" id="IPR004358">
    <property type="entry name" value="Sig_transdc_His_kin-like_C"/>
</dbReference>
<accession>A0A4Q0VSQ4</accession>
<keyword evidence="9" id="KW-0067">ATP-binding</keyword>
<organism evidence="16 17">
    <name type="scientific">Anaerobacillus alkaliphilus</name>
    <dbReference type="NCBI Taxonomy" id="1548597"/>
    <lineage>
        <taxon>Bacteria</taxon>
        <taxon>Bacillati</taxon>
        <taxon>Bacillota</taxon>
        <taxon>Bacilli</taxon>
        <taxon>Bacillales</taxon>
        <taxon>Bacillaceae</taxon>
        <taxon>Anaerobacillus</taxon>
    </lineage>
</organism>
<dbReference type="OrthoDB" id="9762826at2"/>
<dbReference type="CDD" id="cd06225">
    <property type="entry name" value="HAMP"/>
    <property type="match status" value="1"/>
</dbReference>
<evidence type="ECO:0000256" key="13">
    <source>
        <dbReference type="SAM" id="Phobius"/>
    </source>
</evidence>
<dbReference type="PANTHER" id="PTHR45453">
    <property type="entry name" value="PHOSPHATE REGULON SENSOR PROTEIN PHOR"/>
    <property type="match status" value="1"/>
</dbReference>
<dbReference type="PRINTS" id="PR00344">
    <property type="entry name" value="BCTRLSENSOR"/>
</dbReference>
<dbReference type="CDD" id="cd00082">
    <property type="entry name" value="HisKA"/>
    <property type="match status" value="1"/>
</dbReference>
<evidence type="ECO:0000256" key="11">
    <source>
        <dbReference type="ARBA" id="ARBA00023136"/>
    </source>
</evidence>
<keyword evidence="10" id="KW-0902">Two-component regulatory system</keyword>
<feature type="coiled-coil region" evidence="12">
    <location>
        <begin position="230"/>
        <end position="260"/>
    </location>
</feature>
<dbReference type="SUPFAM" id="SSF158472">
    <property type="entry name" value="HAMP domain-like"/>
    <property type="match status" value="1"/>
</dbReference>
<feature type="domain" description="HAMP" evidence="15">
    <location>
        <begin position="186"/>
        <end position="238"/>
    </location>
</feature>
<keyword evidence="5" id="KW-0597">Phosphoprotein</keyword>
<keyword evidence="13" id="KW-0812">Transmembrane</keyword>
<evidence type="ECO:0000256" key="12">
    <source>
        <dbReference type="SAM" id="Coils"/>
    </source>
</evidence>
<dbReference type="EMBL" id="QOUX01000037">
    <property type="protein sequence ID" value="RXJ00700.1"/>
    <property type="molecule type" value="Genomic_DNA"/>
</dbReference>
<comment type="caution">
    <text evidence="16">The sequence shown here is derived from an EMBL/GenBank/DDBJ whole genome shotgun (WGS) entry which is preliminary data.</text>
</comment>
<feature type="domain" description="Histidine kinase" evidence="14">
    <location>
        <begin position="267"/>
        <end position="482"/>
    </location>
</feature>
<dbReference type="InterPro" id="IPR036890">
    <property type="entry name" value="HATPase_C_sf"/>
</dbReference>
<dbReference type="Gene3D" id="1.10.287.130">
    <property type="match status" value="1"/>
</dbReference>
<evidence type="ECO:0000259" key="14">
    <source>
        <dbReference type="PROSITE" id="PS50109"/>
    </source>
</evidence>
<dbReference type="SMART" id="SM00387">
    <property type="entry name" value="HATPase_c"/>
    <property type="match status" value="1"/>
</dbReference>
<evidence type="ECO:0000256" key="1">
    <source>
        <dbReference type="ARBA" id="ARBA00000085"/>
    </source>
</evidence>
<keyword evidence="13" id="KW-1133">Transmembrane helix</keyword>
<dbReference type="InterPro" id="IPR050351">
    <property type="entry name" value="BphY/WalK/GraS-like"/>
</dbReference>
<evidence type="ECO:0000256" key="5">
    <source>
        <dbReference type="ARBA" id="ARBA00022553"/>
    </source>
</evidence>
<protein>
    <recommendedName>
        <fullName evidence="3">histidine kinase</fullName>
        <ecNumber evidence="3">2.7.13.3</ecNumber>
    </recommendedName>
</protein>
<feature type="transmembrane region" description="Helical" evidence="13">
    <location>
        <begin position="12"/>
        <end position="33"/>
    </location>
</feature>
<comment type="subcellular location">
    <subcellularLocation>
        <location evidence="2">Cell membrane</location>
        <topology evidence="2">Multi-pass membrane protein</topology>
    </subcellularLocation>
</comment>
<evidence type="ECO:0000313" key="17">
    <source>
        <dbReference type="Proteomes" id="UP000290649"/>
    </source>
</evidence>
<dbReference type="SMART" id="SM00304">
    <property type="entry name" value="HAMP"/>
    <property type="match status" value="1"/>
</dbReference>